<keyword evidence="7" id="KW-0630">Potassium</keyword>
<evidence type="ECO:0000256" key="13">
    <source>
        <dbReference type="SAM" id="MobiDB-lite"/>
    </source>
</evidence>
<evidence type="ECO:0000256" key="9">
    <source>
        <dbReference type="ARBA" id="ARBA00023065"/>
    </source>
</evidence>
<reference evidence="16" key="1">
    <citation type="submission" date="2020-08" db="EMBL/GenBank/DDBJ databases">
        <title>Lacibacter sp. S13-6-6 genome sequencing.</title>
        <authorList>
            <person name="Jin L."/>
        </authorList>
    </citation>
    <scope>NUCLEOTIDE SEQUENCE [LARGE SCALE GENOMIC DNA]</scope>
    <source>
        <strain evidence="16">S13-6-6</strain>
    </source>
</reference>
<evidence type="ECO:0000313" key="15">
    <source>
        <dbReference type="EMBL" id="QNA46629.1"/>
    </source>
</evidence>
<dbReference type="EMBL" id="CP060007">
    <property type="protein sequence ID" value="QNA46629.1"/>
    <property type="molecule type" value="Genomic_DNA"/>
</dbReference>
<evidence type="ECO:0000256" key="12">
    <source>
        <dbReference type="ARBA" id="ARBA00034430"/>
    </source>
</evidence>
<evidence type="ECO:0000256" key="7">
    <source>
        <dbReference type="ARBA" id="ARBA00022958"/>
    </source>
</evidence>
<feature type="compositionally biased region" description="Polar residues" evidence="13">
    <location>
        <begin position="235"/>
        <end position="244"/>
    </location>
</feature>
<dbReference type="PANTHER" id="PTHR31462">
    <property type="entry name" value="ENDOSOMAL/LYSOSOMAL POTASSIUM CHANNEL TMEM175"/>
    <property type="match status" value="1"/>
</dbReference>
<keyword evidence="16" id="KW-1185">Reference proteome</keyword>
<evidence type="ECO:0000256" key="2">
    <source>
        <dbReference type="ARBA" id="ARBA00006920"/>
    </source>
</evidence>
<feature type="transmembrane region" description="Helical" evidence="14">
    <location>
        <begin position="166"/>
        <end position="198"/>
    </location>
</feature>
<keyword evidence="9" id="KW-0406">Ion transport</keyword>
<dbReference type="GO" id="GO:0016020">
    <property type="term" value="C:membrane"/>
    <property type="evidence" value="ECO:0007669"/>
    <property type="project" value="UniProtKB-SubCell"/>
</dbReference>
<evidence type="ECO:0000313" key="16">
    <source>
        <dbReference type="Proteomes" id="UP000515344"/>
    </source>
</evidence>
<comment type="catalytic activity">
    <reaction evidence="12">
        <text>K(+)(in) = K(+)(out)</text>
        <dbReference type="Rhea" id="RHEA:29463"/>
        <dbReference type="ChEBI" id="CHEBI:29103"/>
    </reaction>
</comment>
<feature type="transmembrane region" description="Helical" evidence="14">
    <location>
        <begin position="21"/>
        <end position="39"/>
    </location>
</feature>
<dbReference type="PANTHER" id="PTHR31462:SF5">
    <property type="entry name" value="ENDOSOMAL_LYSOSOMAL PROTON CHANNEL TMEM175"/>
    <property type="match status" value="1"/>
</dbReference>
<dbReference type="GO" id="GO:0015252">
    <property type="term" value="F:proton channel activity"/>
    <property type="evidence" value="ECO:0007669"/>
    <property type="project" value="InterPro"/>
</dbReference>
<keyword evidence="3" id="KW-0813">Transport</keyword>
<dbReference type="KEGG" id="lacs:H4075_10795"/>
<proteinExistence type="inferred from homology"/>
<dbReference type="GO" id="GO:0005267">
    <property type="term" value="F:potassium channel activity"/>
    <property type="evidence" value="ECO:0007669"/>
    <property type="project" value="UniProtKB-KW"/>
</dbReference>
<dbReference type="Proteomes" id="UP000515344">
    <property type="component" value="Chromosome"/>
</dbReference>
<keyword evidence="6" id="KW-0631">Potassium channel</keyword>
<evidence type="ECO:0000256" key="4">
    <source>
        <dbReference type="ARBA" id="ARBA00022538"/>
    </source>
</evidence>
<evidence type="ECO:0000256" key="6">
    <source>
        <dbReference type="ARBA" id="ARBA00022826"/>
    </source>
</evidence>
<keyword evidence="4" id="KW-0633">Potassium transport</keyword>
<dbReference type="InterPro" id="IPR010617">
    <property type="entry name" value="TMEM175-like"/>
</dbReference>
<dbReference type="Pfam" id="PF06736">
    <property type="entry name" value="TMEM175"/>
    <property type="match status" value="1"/>
</dbReference>
<protein>
    <submittedName>
        <fullName evidence="15">DUF1211 domain-containing protein</fullName>
    </submittedName>
</protein>
<evidence type="ECO:0000256" key="3">
    <source>
        <dbReference type="ARBA" id="ARBA00022448"/>
    </source>
</evidence>
<keyword evidence="10 14" id="KW-0472">Membrane</keyword>
<evidence type="ECO:0000256" key="8">
    <source>
        <dbReference type="ARBA" id="ARBA00022989"/>
    </source>
</evidence>
<dbReference type="AlphaFoldDB" id="A0A7G5XMC6"/>
<keyword evidence="5 14" id="KW-0812">Transmembrane</keyword>
<organism evidence="15 16">
    <name type="scientific">Lacibacter sediminis</name>
    <dbReference type="NCBI Taxonomy" id="2760713"/>
    <lineage>
        <taxon>Bacteria</taxon>
        <taxon>Pseudomonadati</taxon>
        <taxon>Bacteroidota</taxon>
        <taxon>Chitinophagia</taxon>
        <taxon>Chitinophagales</taxon>
        <taxon>Chitinophagaceae</taxon>
        <taxon>Lacibacter</taxon>
    </lineage>
</organism>
<keyword evidence="11" id="KW-0407">Ion channel</keyword>
<name>A0A7G5XMC6_9BACT</name>
<accession>A0A7G5XMC6</accession>
<comment type="subcellular location">
    <subcellularLocation>
        <location evidence="1">Membrane</location>
        <topology evidence="1">Multi-pass membrane protein</topology>
    </subcellularLocation>
</comment>
<dbReference type="RefSeq" id="WP_182806521.1">
    <property type="nucleotide sequence ID" value="NZ_CP060007.1"/>
</dbReference>
<evidence type="ECO:0000256" key="14">
    <source>
        <dbReference type="SAM" id="Phobius"/>
    </source>
</evidence>
<feature type="transmembrane region" description="Helical" evidence="14">
    <location>
        <begin position="120"/>
        <end position="145"/>
    </location>
</feature>
<evidence type="ECO:0000256" key="11">
    <source>
        <dbReference type="ARBA" id="ARBA00023303"/>
    </source>
</evidence>
<feature type="transmembrane region" description="Helical" evidence="14">
    <location>
        <begin position="91"/>
        <end position="114"/>
    </location>
</feature>
<feature type="transmembrane region" description="Helical" evidence="14">
    <location>
        <begin position="59"/>
        <end position="79"/>
    </location>
</feature>
<evidence type="ECO:0000256" key="5">
    <source>
        <dbReference type="ARBA" id="ARBA00022692"/>
    </source>
</evidence>
<comment type="similarity">
    <text evidence="2">Belongs to the TMEM175 family.</text>
</comment>
<sequence length="244" mass="27911">MKGTTKSDQKKESARVELFSDGVFAIAITLLVLDLIQILHPETEDDLLTVCLHHWQSFLAFFIGFTTILVCWINHHVAFEFIQKVDTKFMWVNGFLLFVVTLTPFPTAILAEYLQKESTVALAVFGFNYILISFAANGICTYAYNHQLVSDEDRVYFNSYRQIYRYGIYYTIVVFFICFISTWVAVFLYILLFAAFAAPKELTARLENLRTGKKSKSAINKAQQVDENENDLAGHTSNEMEQGS</sequence>
<evidence type="ECO:0000256" key="1">
    <source>
        <dbReference type="ARBA" id="ARBA00004141"/>
    </source>
</evidence>
<evidence type="ECO:0000256" key="10">
    <source>
        <dbReference type="ARBA" id="ARBA00023136"/>
    </source>
</evidence>
<feature type="region of interest" description="Disordered" evidence="13">
    <location>
        <begin position="212"/>
        <end position="244"/>
    </location>
</feature>
<keyword evidence="8 14" id="KW-1133">Transmembrane helix</keyword>
<gene>
    <name evidence="15" type="ORF">H4075_10795</name>
</gene>